<name>A0AAU8HR13_9FIRM</name>
<gene>
    <name evidence="2" type="ORF">PRVXH_001685</name>
</gene>
<protein>
    <submittedName>
        <fullName evidence="2">Uncharacterized protein</fullName>
    </submittedName>
</protein>
<keyword evidence="1" id="KW-0472">Membrane</keyword>
<dbReference type="AlphaFoldDB" id="A0AAU8HR13"/>
<sequence length="65" mass="7537">MKIIFLKAPTKIFWKTVALFFLVINTGIYLGFFKGATIEAVANGNEINFIYRFAVYLQQFYVIGY</sequence>
<feature type="transmembrane region" description="Helical" evidence="1">
    <location>
        <begin position="12"/>
        <end position="32"/>
    </location>
</feature>
<keyword evidence="1" id="KW-0812">Transmembrane</keyword>
<dbReference type="RefSeq" id="WP_353892341.1">
    <property type="nucleotide sequence ID" value="NZ_CP159485.1"/>
</dbReference>
<reference evidence="2" key="2">
    <citation type="submission" date="2024-06" db="EMBL/GenBank/DDBJ databases">
        <authorList>
            <person name="Petrova K.O."/>
            <person name="Toshchakov S.V."/>
            <person name="Boltjanskaja Y.V."/>
            <person name="Kevbrin V.V."/>
        </authorList>
    </citation>
    <scope>NUCLEOTIDE SEQUENCE</scope>
    <source>
        <strain evidence="2">Z-710</strain>
    </source>
</reference>
<reference evidence="2" key="1">
    <citation type="journal article" date="2018" name="Antonie Van Leeuwenhoek">
        <title>Proteinivorax hydrogeniformans sp. nov., an anaerobic, haloalkaliphilic bacterium fermenting proteinaceous compounds with high hydrogen production.</title>
        <authorList>
            <person name="Boltyanskaya Y."/>
            <person name="Detkova E."/>
            <person name="Pimenov N."/>
            <person name="Kevbrin V."/>
        </authorList>
    </citation>
    <scope>NUCLEOTIDE SEQUENCE</scope>
    <source>
        <strain evidence="2">Z-710</strain>
    </source>
</reference>
<evidence type="ECO:0000313" key="2">
    <source>
        <dbReference type="EMBL" id="XCI27764.1"/>
    </source>
</evidence>
<dbReference type="EMBL" id="CP159485">
    <property type="protein sequence ID" value="XCI27764.1"/>
    <property type="molecule type" value="Genomic_DNA"/>
</dbReference>
<organism evidence="2">
    <name type="scientific">Proteinivorax hydrogeniformans</name>
    <dbReference type="NCBI Taxonomy" id="1826727"/>
    <lineage>
        <taxon>Bacteria</taxon>
        <taxon>Bacillati</taxon>
        <taxon>Bacillota</taxon>
        <taxon>Clostridia</taxon>
        <taxon>Eubacteriales</taxon>
        <taxon>Proteinivoracaceae</taxon>
        <taxon>Proteinivorax</taxon>
    </lineage>
</organism>
<proteinExistence type="predicted"/>
<keyword evidence="1" id="KW-1133">Transmembrane helix</keyword>
<accession>A0AAU8HR13</accession>
<evidence type="ECO:0000256" key="1">
    <source>
        <dbReference type="SAM" id="Phobius"/>
    </source>
</evidence>